<evidence type="ECO:0000313" key="1">
    <source>
        <dbReference type="EMBL" id="KAG9457093.1"/>
    </source>
</evidence>
<protein>
    <submittedName>
        <fullName evidence="1">Uncharacterized protein</fullName>
    </submittedName>
</protein>
<dbReference type="Proteomes" id="UP000825729">
    <property type="component" value="Unassembled WGS sequence"/>
</dbReference>
<dbReference type="AlphaFoldDB" id="A0AAV7F804"/>
<evidence type="ECO:0000313" key="2">
    <source>
        <dbReference type="Proteomes" id="UP000825729"/>
    </source>
</evidence>
<accession>A0AAV7F804</accession>
<comment type="caution">
    <text evidence="1">The sequence shown here is derived from an EMBL/GenBank/DDBJ whole genome shotgun (WGS) entry which is preliminary data.</text>
</comment>
<keyword evidence="2" id="KW-1185">Reference proteome</keyword>
<organism evidence="1 2">
    <name type="scientific">Aristolochia fimbriata</name>
    <name type="common">White veined hardy Dutchman's pipe vine</name>
    <dbReference type="NCBI Taxonomy" id="158543"/>
    <lineage>
        <taxon>Eukaryota</taxon>
        <taxon>Viridiplantae</taxon>
        <taxon>Streptophyta</taxon>
        <taxon>Embryophyta</taxon>
        <taxon>Tracheophyta</taxon>
        <taxon>Spermatophyta</taxon>
        <taxon>Magnoliopsida</taxon>
        <taxon>Magnoliidae</taxon>
        <taxon>Piperales</taxon>
        <taxon>Aristolochiaceae</taxon>
        <taxon>Aristolochia</taxon>
    </lineage>
</organism>
<proteinExistence type="predicted"/>
<gene>
    <name evidence="1" type="ORF">H6P81_001601</name>
</gene>
<sequence>MEASSGLGSSLAYSEHPSQYQMQCVNHSNTQIAAPENPSMPTASIPVQAEDYKIWAEQVAEANLRRIELFEKGDRCRLDKTLAWPFGGLLLSSIGSLDFKDGDLRRFRVCKILDGQIAPGHSPLPDN</sequence>
<name>A0AAV7F804_ARIFI</name>
<dbReference type="EMBL" id="JAINDJ010000002">
    <property type="protein sequence ID" value="KAG9457093.1"/>
    <property type="molecule type" value="Genomic_DNA"/>
</dbReference>
<reference evidence="1 2" key="1">
    <citation type="submission" date="2021-07" db="EMBL/GenBank/DDBJ databases">
        <title>The Aristolochia fimbriata genome: insights into angiosperm evolution, floral development and chemical biosynthesis.</title>
        <authorList>
            <person name="Jiao Y."/>
        </authorList>
    </citation>
    <scope>NUCLEOTIDE SEQUENCE [LARGE SCALE GENOMIC DNA]</scope>
    <source>
        <strain evidence="1">IBCAS-2021</strain>
        <tissue evidence="1">Leaf</tissue>
    </source>
</reference>